<evidence type="ECO:0000313" key="3">
    <source>
        <dbReference type="Proteomes" id="UP000566819"/>
    </source>
</evidence>
<dbReference type="OrthoDB" id="3560235at2759"/>
<reference evidence="2 3" key="1">
    <citation type="submission" date="2020-03" db="EMBL/GenBank/DDBJ databases">
        <title>Draft Genome Sequence of Cudoniella acicularis.</title>
        <authorList>
            <person name="Buettner E."/>
            <person name="Kellner H."/>
        </authorList>
    </citation>
    <scope>NUCLEOTIDE SEQUENCE [LARGE SCALE GENOMIC DNA]</scope>
    <source>
        <strain evidence="2 3">DSM 108380</strain>
    </source>
</reference>
<gene>
    <name evidence="2" type="ORF">G7Y89_g6452</name>
</gene>
<dbReference type="Proteomes" id="UP000566819">
    <property type="component" value="Unassembled WGS sequence"/>
</dbReference>
<feature type="signal peptide" evidence="1">
    <location>
        <begin position="1"/>
        <end position="23"/>
    </location>
</feature>
<feature type="chain" id="PRO_5034074873" evidence="1">
    <location>
        <begin position="24"/>
        <end position="347"/>
    </location>
</feature>
<evidence type="ECO:0000256" key="1">
    <source>
        <dbReference type="SAM" id="SignalP"/>
    </source>
</evidence>
<protein>
    <submittedName>
        <fullName evidence="2">Uncharacterized protein</fullName>
    </submittedName>
</protein>
<dbReference type="EMBL" id="JAAMPI010000419">
    <property type="protein sequence ID" value="KAF4631679.1"/>
    <property type="molecule type" value="Genomic_DNA"/>
</dbReference>
<keyword evidence="1" id="KW-0732">Signal</keyword>
<organism evidence="2 3">
    <name type="scientific">Cudoniella acicularis</name>
    <dbReference type="NCBI Taxonomy" id="354080"/>
    <lineage>
        <taxon>Eukaryota</taxon>
        <taxon>Fungi</taxon>
        <taxon>Dikarya</taxon>
        <taxon>Ascomycota</taxon>
        <taxon>Pezizomycotina</taxon>
        <taxon>Leotiomycetes</taxon>
        <taxon>Helotiales</taxon>
        <taxon>Tricladiaceae</taxon>
        <taxon>Cudoniella</taxon>
    </lineage>
</organism>
<keyword evidence="3" id="KW-1185">Reference proteome</keyword>
<proteinExistence type="predicted"/>
<comment type="caution">
    <text evidence="2">The sequence shown here is derived from an EMBL/GenBank/DDBJ whole genome shotgun (WGS) entry which is preliminary data.</text>
</comment>
<sequence length="347" mass="36364">MINLLKTLAILVGVGLRLTSAYAVLKNHQQIEERAPLEARNCPDPCTSTTVGQLVMSPNSFSPPGGCDSFCVGTNCSQVCVSMPCGVQLEIDYRQITGFTYNPNDISVWIGTTPPTVSNPGTIPAGLPFQATTYCNALRNGETAQCLIPLTDMMAQTGSPICPQSGKILYYIITEAGMLGGGGVPAGTALGSGIMIGATGCNRWGWYFAPTPAQLTAGISGTIYVGAGGNDITKGLDAGTWSAQLVGNSIVVTYLMYNGNGPDGQFYTLSQVHVYASCAIPTKCAPGGYTYVSPVLNDTVDTTLTASIPISPLCAGNYYLIFHAAVYERALSSATCGTPASRRFRRS</sequence>
<evidence type="ECO:0000313" key="2">
    <source>
        <dbReference type="EMBL" id="KAF4631679.1"/>
    </source>
</evidence>
<name>A0A8H4W5H9_9HELO</name>
<dbReference type="AlphaFoldDB" id="A0A8H4W5H9"/>
<accession>A0A8H4W5H9</accession>